<gene>
    <name evidence="1" type="ORF">NQ318_021885</name>
</gene>
<accession>A0AAV8Z6Z5</accession>
<protein>
    <submittedName>
        <fullName evidence="1">Uncharacterized protein</fullName>
    </submittedName>
</protein>
<dbReference type="Proteomes" id="UP001162162">
    <property type="component" value="Unassembled WGS sequence"/>
</dbReference>
<comment type="caution">
    <text evidence="1">The sequence shown here is derived from an EMBL/GenBank/DDBJ whole genome shotgun (WGS) entry which is preliminary data.</text>
</comment>
<organism evidence="1 2">
    <name type="scientific">Aromia moschata</name>
    <dbReference type="NCBI Taxonomy" id="1265417"/>
    <lineage>
        <taxon>Eukaryota</taxon>
        <taxon>Metazoa</taxon>
        <taxon>Ecdysozoa</taxon>
        <taxon>Arthropoda</taxon>
        <taxon>Hexapoda</taxon>
        <taxon>Insecta</taxon>
        <taxon>Pterygota</taxon>
        <taxon>Neoptera</taxon>
        <taxon>Endopterygota</taxon>
        <taxon>Coleoptera</taxon>
        <taxon>Polyphaga</taxon>
        <taxon>Cucujiformia</taxon>
        <taxon>Chrysomeloidea</taxon>
        <taxon>Cerambycidae</taxon>
        <taxon>Cerambycinae</taxon>
        <taxon>Callichromatini</taxon>
        <taxon>Aromia</taxon>
    </lineage>
</organism>
<evidence type="ECO:0000313" key="1">
    <source>
        <dbReference type="EMBL" id="KAJ8959694.1"/>
    </source>
</evidence>
<name>A0AAV8Z6Z5_9CUCU</name>
<sequence length="78" mass="8780">MCKLSIETGNVAPDLATLRRQDLAGRHSQKKEGRLNTNYAAEGLHLQALMKMSIEYGILYVQISAVDHKNDRRKVKGQ</sequence>
<dbReference type="EMBL" id="JAPWTK010000012">
    <property type="protein sequence ID" value="KAJ8959694.1"/>
    <property type="molecule type" value="Genomic_DNA"/>
</dbReference>
<keyword evidence="2" id="KW-1185">Reference proteome</keyword>
<reference evidence="1" key="1">
    <citation type="journal article" date="2023" name="Insect Mol. Biol.">
        <title>Genome sequencing provides insights into the evolution of gene families encoding plant cell wall-degrading enzymes in longhorned beetles.</title>
        <authorList>
            <person name="Shin N.R."/>
            <person name="Okamura Y."/>
            <person name="Kirsch R."/>
            <person name="Pauchet Y."/>
        </authorList>
    </citation>
    <scope>NUCLEOTIDE SEQUENCE</scope>
    <source>
        <strain evidence="1">AMC_N1</strain>
    </source>
</reference>
<proteinExistence type="predicted"/>
<feature type="non-terminal residue" evidence="1">
    <location>
        <position position="78"/>
    </location>
</feature>
<dbReference type="AlphaFoldDB" id="A0AAV8Z6Z5"/>
<evidence type="ECO:0000313" key="2">
    <source>
        <dbReference type="Proteomes" id="UP001162162"/>
    </source>
</evidence>